<keyword evidence="1" id="KW-1133">Transmembrane helix</keyword>
<feature type="transmembrane region" description="Helical" evidence="1">
    <location>
        <begin position="169"/>
        <end position="189"/>
    </location>
</feature>
<keyword evidence="1" id="KW-0472">Membrane</keyword>
<keyword evidence="3" id="KW-1185">Reference proteome</keyword>
<gene>
    <name evidence="2" type="ORF">J2Z71_001166</name>
</gene>
<evidence type="ECO:0008006" key="4">
    <source>
        <dbReference type="Google" id="ProtNLM"/>
    </source>
</evidence>
<comment type="caution">
    <text evidence="2">The sequence shown here is derived from an EMBL/GenBank/DDBJ whole genome shotgun (WGS) entry which is preliminary data.</text>
</comment>
<sequence>MNLENSELFKRYIHELTRYLNYEDSNMAVKDLKELIEEELGSDFEEDKLEKYLKKLGHPYNFASHYDNKTSVLVSGKNYDIYTRLLKILSIVMLSSLLISYYKGSFIKVGISSFLRVVLGLMLNIFISLTISFFIAEKVKTTKMISSLLKDFNIDDLYRNLKYKKVNPSIEILIIIYSLVIFIAMISLKLHNEDYIYKMFQAIFFLSILRDVNKLSESYYRKFVVFLMIITDLTTLIIGFKLLKNPFIVKNILRRAIIILMLSTIWDVLSALIKIIKAKKGINRPFLE</sequence>
<evidence type="ECO:0000256" key="1">
    <source>
        <dbReference type="SAM" id="Phobius"/>
    </source>
</evidence>
<accession>A0ABS4KCW4</accession>
<keyword evidence="1" id="KW-0812">Transmembrane</keyword>
<reference evidence="2 3" key="1">
    <citation type="submission" date="2021-03" db="EMBL/GenBank/DDBJ databases">
        <title>Genomic Encyclopedia of Type Strains, Phase IV (KMG-IV): sequencing the most valuable type-strain genomes for metagenomic binning, comparative biology and taxonomic classification.</title>
        <authorList>
            <person name="Goeker M."/>
        </authorList>
    </citation>
    <scope>NUCLEOTIDE SEQUENCE [LARGE SCALE GENOMIC DNA]</scope>
    <source>
        <strain evidence="2 3">DSM 27563</strain>
    </source>
</reference>
<feature type="transmembrane region" description="Helical" evidence="1">
    <location>
        <begin position="224"/>
        <end position="243"/>
    </location>
</feature>
<dbReference type="RefSeq" id="WP_210060912.1">
    <property type="nucleotide sequence ID" value="NZ_JAGGLJ010000010.1"/>
</dbReference>
<evidence type="ECO:0000313" key="3">
    <source>
        <dbReference type="Proteomes" id="UP001519306"/>
    </source>
</evidence>
<evidence type="ECO:0000313" key="2">
    <source>
        <dbReference type="EMBL" id="MBP2025623.1"/>
    </source>
</evidence>
<proteinExistence type="predicted"/>
<dbReference type="EMBL" id="JAGGLJ010000010">
    <property type="protein sequence ID" value="MBP2025623.1"/>
    <property type="molecule type" value="Genomic_DNA"/>
</dbReference>
<name>A0ABS4KCW4_9FIRM</name>
<feature type="transmembrane region" description="Helical" evidence="1">
    <location>
        <begin position="114"/>
        <end position="136"/>
    </location>
</feature>
<dbReference type="Proteomes" id="UP001519306">
    <property type="component" value="Unassembled WGS sequence"/>
</dbReference>
<protein>
    <recommendedName>
        <fullName evidence="4">DUF1700 domain-containing protein</fullName>
    </recommendedName>
</protein>
<feature type="transmembrane region" description="Helical" evidence="1">
    <location>
        <begin position="85"/>
        <end position="102"/>
    </location>
</feature>
<organism evidence="2 3">
    <name type="scientific">Peptoniphilus stercorisuis</name>
    <dbReference type="NCBI Taxonomy" id="1436965"/>
    <lineage>
        <taxon>Bacteria</taxon>
        <taxon>Bacillati</taxon>
        <taxon>Bacillota</taxon>
        <taxon>Tissierellia</taxon>
        <taxon>Tissierellales</taxon>
        <taxon>Peptoniphilaceae</taxon>
        <taxon>Peptoniphilus</taxon>
    </lineage>
</organism>
<feature type="transmembrane region" description="Helical" evidence="1">
    <location>
        <begin position="255"/>
        <end position="276"/>
    </location>
</feature>